<dbReference type="GeneID" id="94349124"/>
<name>A0A976FF06_BRELC</name>
<comment type="caution">
    <text evidence="2">The sequence shown here is derived from an EMBL/GenBank/DDBJ whole genome shotgun (WGS) entry which is preliminary data.</text>
</comment>
<keyword evidence="3" id="KW-1185">Reference proteome</keyword>
<sequence length="242" mass="27279">MGNGTATYLASRIFMSRQAALEGSNECKMAKRFGKLIYYFLINLTHGASGYFVWTKLNCAIKCPAGIAGAPSRRATVTNVNIAGHEPESHTMAMAIINFEIDSCAGFEVAIWTGQLTLFASVISLVCLWLRFKVVKDANDLLFYHQHDRLTCCLWETQDRGTSHVCFQLEITLNVRRTINWRATFSARYWEDDELLVGYDGMLLAGKCKSIRAAAYCSIDFLSSDLIAYLEFVMRMKLCDEL</sequence>
<dbReference type="KEGG" id="blac:94349124"/>
<dbReference type="AlphaFoldDB" id="A0A976FF06"/>
<proteinExistence type="predicted"/>
<dbReference type="Proteomes" id="UP000294530">
    <property type="component" value="Unassembled WGS sequence"/>
</dbReference>
<organism evidence="2 3">
    <name type="scientific">Bremia lactucae</name>
    <name type="common">Lettuce downy mildew</name>
    <dbReference type="NCBI Taxonomy" id="4779"/>
    <lineage>
        <taxon>Eukaryota</taxon>
        <taxon>Sar</taxon>
        <taxon>Stramenopiles</taxon>
        <taxon>Oomycota</taxon>
        <taxon>Peronosporomycetes</taxon>
        <taxon>Peronosporales</taxon>
        <taxon>Peronosporaceae</taxon>
        <taxon>Bremia</taxon>
    </lineage>
</organism>
<evidence type="ECO:0000313" key="2">
    <source>
        <dbReference type="EMBL" id="TDH65525.1"/>
    </source>
</evidence>
<keyword evidence="1" id="KW-0812">Transmembrane</keyword>
<keyword evidence="1" id="KW-0472">Membrane</keyword>
<evidence type="ECO:0000313" key="3">
    <source>
        <dbReference type="Proteomes" id="UP000294530"/>
    </source>
</evidence>
<feature type="transmembrane region" description="Helical" evidence="1">
    <location>
        <begin position="109"/>
        <end position="130"/>
    </location>
</feature>
<keyword evidence="1" id="KW-1133">Transmembrane helix</keyword>
<protein>
    <submittedName>
        <fullName evidence="2">Uncharacterized protein</fullName>
    </submittedName>
</protein>
<feature type="transmembrane region" description="Helical" evidence="1">
    <location>
        <begin position="36"/>
        <end position="54"/>
    </location>
</feature>
<dbReference type="EMBL" id="SHOA02000001">
    <property type="protein sequence ID" value="TDH65525.1"/>
    <property type="molecule type" value="Genomic_DNA"/>
</dbReference>
<dbReference type="RefSeq" id="XP_067815024.1">
    <property type="nucleotide sequence ID" value="XM_067963453.1"/>
</dbReference>
<gene>
    <name evidence="2" type="ORF">CCR75_005372</name>
</gene>
<reference evidence="2 3" key="1">
    <citation type="journal article" date="2021" name="Genome Biol.">
        <title>AFLAP: assembly-free linkage analysis pipeline using k-mers from genome sequencing data.</title>
        <authorList>
            <person name="Fletcher K."/>
            <person name="Zhang L."/>
            <person name="Gil J."/>
            <person name="Han R."/>
            <person name="Cavanaugh K."/>
            <person name="Michelmore R."/>
        </authorList>
    </citation>
    <scope>NUCLEOTIDE SEQUENCE [LARGE SCALE GENOMIC DNA]</scope>
    <source>
        <strain evidence="2 3">SF5</strain>
    </source>
</reference>
<evidence type="ECO:0000256" key="1">
    <source>
        <dbReference type="SAM" id="Phobius"/>
    </source>
</evidence>
<accession>A0A976FF06</accession>